<dbReference type="Proteomes" id="UP000001396">
    <property type="component" value="Unassembled WGS sequence"/>
</dbReference>
<keyword evidence="2" id="KW-1185">Reference proteome</keyword>
<reference evidence="1 2" key="1">
    <citation type="journal article" date="2011" name="Genome Res.">
        <title>Phylogeny-wide analysis of social amoeba genomes highlights ancient origins for complex intercellular communication.</title>
        <authorList>
            <person name="Heidel A.J."/>
            <person name="Lawal H.M."/>
            <person name="Felder M."/>
            <person name="Schilde C."/>
            <person name="Helps N.R."/>
            <person name="Tunggal B."/>
            <person name="Rivero F."/>
            <person name="John U."/>
            <person name="Schleicher M."/>
            <person name="Eichinger L."/>
            <person name="Platzer M."/>
            <person name="Noegel A.A."/>
            <person name="Schaap P."/>
            <person name="Gloeckner G."/>
        </authorList>
    </citation>
    <scope>NUCLEOTIDE SEQUENCE [LARGE SCALE GENOMIC DNA]</scope>
    <source>
        <strain evidence="2">ATCC 26659 / Pp 5 / PN500</strain>
    </source>
</reference>
<gene>
    <name evidence="1" type="ORF">PPL_01841</name>
</gene>
<name>D3B0M4_HETP5</name>
<evidence type="ECO:0000313" key="2">
    <source>
        <dbReference type="Proteomes" id="UP000001396"/>
    </source>
</evidence>
<dbReference type="InParanoid" id="D3B0M4"/>
<protein>
    <submittedName>
        <fullName evidence="1">Uncharacterized protein</fullName>
    </submittedName>
</protein>
<sequence>MGINLTKSNHIHIHNINCKDINCKLSHQQQQDKQIIPVTLQKKIIDAAIFEQEKHWLLKNAAHLPVNMTIDDLNLLSFNGQDTPELINTFVGQPLLSSLSSLKLSFQPDLDYSVFLKIKTLMHLGLFIGIPQPSTPTQQTNNHLQSILNYIEQLPSTLNLSLSISNLTEDYRKSLESLKPRKLALTFLNVACNEIRFPSTIDTLLIKRITRPNVPDTANEPLISNPWIQLQENSSLTNLKLSKISISNIDLEKMLSQVPISVLSLSNTPCNFEQLLKLETLQSLTLVDHNVSSQLRQFLVDIEAPTNSPLLEYITKNVTSQRHIVDSN</sequence>
<accession>D3B0M4</accession>
<dbReference type="AlphaFoldDB" id="D3B0M4"/>
<proteinExistence type="predicted"/>
<organism evidence="1 2">
    <name type="scientific">Heterostelium pallidum (strain ATCC 26659 / Pp 5 / PN500)</name>
    <name type="common">Cellular slime mold</name>
    <name type="synonym">Polysphondylium pallidum</name>
    <dbReference type="NCBI Taxonomy" id="670386"/>
    <lineage>
        <taxon>Eukaryota</taxon>
        <taxon>Amoebozoa</taxon>
        <taxon>Evosea</taxon>
        <taxon>Eumycetozoa</taxon>
        <taxon>Dictyostelia</taxon>
        <taxon>Acytosteliales</taxon>
        <taxon>Acytosteliaceae</taxon>
        <taxon>Heterostelium</taxon>
    </lineage>
</organism>
<comment type="caution">
    <text evidence="1">The sequence shown here is derived from an EMBL/GenBank/DDBJ whole genome shotgun (WGS) entry which is preliminary data.</text>
</comment>
<dbReference type="RefSeq" id="XP_020436959.1">
    <property type="nucleotide sequence ID" value="XM_020572842.1"/>
</dbReference>
<dbReference type="GeneID" id="31357368"/>
<dbReference type="EMBL" id="ADBJ01000008">
    <property type="protein sequence ID" value="EFA84848.1"/>
    <property type="molecule type" value="Genomic_DNA"/>
</dbReference>
<evidence type="ECO:0000313" key="1">
    <source>
        <dbReference type="EMBL" id="EFA84848.1"/>
    </source>
</evidence>